<evidence type="ECO:0000313" key="2">
    <source>
        <dbReference type="EMBL" id="QMT17348.1"/>
    </source>
</evidence>
<evidence type="ECO:0000256" key="1">
    <source>
        <dbReference type="SAM" id="Phobius"/>
    </source>
</evidence>
<evidence type="ECO:0000313" key="3">
    <source>
        <dbReference type="Proteomes" id="UP000514716"/>
    </source>
</evidence>
<name>A0A7D7MIB6_PLAMR</name>
<dbReference type="Proteomes" id="UP000514716">
    <property type="component" value="Chromosome"/>
</dbReference>
<keyword evidence="1" id="KW-0472">Membrane</keyword>
<dbReference type="RefSeq" id="WP_182092049.1">
    <property type="nucleotide sequence ID" value="NZ_CP059540.1"/>
</dbReference>
<accession>A0A7D7MIB6</accession>
<organism evidence="2 3">
    <name type="scientific">Planococcus maritimus</name>
    <dbReference type="NCBI Taxonomy" id="192421"/>
    <lineage>
        <taxon>Bacteria</taxon>
        <taxon>Bacillati</taxon>
        <taxon>Bacillota</taxon>
        <taxon>Bacilli</taxon>
        <taxon>Bacillales</taxon>
        <taxon>Caryophanaceae</taxon>
        <taxon>Planococcus</taxon>
    </lineage>
</organism>
<dbReference type="EMBL" id="CP059540">
    <property type="protein sequence ID" value="QMT17348.1"/>
    <property type="molecule type" value="Genomic_DNA"/>
</dbReference>
<gene>
    <name evidence="2" type="ORF">H1Q58_15570</name>
</gene>
<keyword evidence="3" id="KW-1185">Reference proteome</keyword>
<proteinExistence type="predicted"/>
<dbReference type="AlphaFoldDB" id="A0A7D7MIB6"/>
<dbReference type="KEGG" id="pdec:H1Q58_15570"/>
<sequence length="80" mass="8965">MAHCTNCGTKWKATDIWKLGMAKNGKTCATCGERQYVSFKNGGFLMGLGYMSGTIGLLLIVLFPYYIRLSKQKEKELYGE</sequence>
<feature type="transmembrane region" description="Helical" evidence="1">
    <location>
        <begin position="44"/>
        <end position="67"/>
    </location>
</feature>
<keyword evidence="1" id="KW-1133">Transmembrane helix</keyword>
<evidence type="ECO:0008006" key="4">
    <source>
        <dbReference type="Google" id="ProtNLM"/>
    </source>
</evidence>
<reference evidence="2 3" key="1">
    <citation type="submission" date="2020-07" db="EMBL/GenBank/DDBJ databases">
        <title>Screening of a cold-adapted Planococcus bacterium producing protease in traditional shrimp paste and protease identification by genome sequencing.</title>
        <authorList>
            <person name="Gao R."/>
            <person name="Leng W."/>
            <person name="Chu Q."/>
            <person name="Wu X."/>
            <person name="Liu H."/>
            <person name="Li X."/>
        </authorList>
    </citation>
    <scope>NUCLEOTIDE SEQUENCE [LARGE SCALE GENOMIC DNA]</scope>
    <source>
        <strain evidence="2 3">XJ11</strain>
    </source>
</reference>
<keyword evidence="1" id="KW-0812">Transmembrane</keyword>
<protein>
    <recommendedName>
        <fullName evidence="4">CXXC-20-CXXC protein</fullName>
    </recommendedName>
</protein>